<evidence type="ECO:0000256" key="2">
    <source>
        <dbReference type="SAM" id="MobiDB-lite"/>
    </source>
</evidence>
<feature type="region of interest" description="Disordered" evidence="2">
    <location>
        <begin position="1598"/>
        <end position="1653"/>
    </location>
</feature>
<dbReference type="Proteomes" id="UP000730481">
    <property type="component" value="Unassembled WGS sequence"/>
</dbReference>
<evidence type="ECO:0000313" key="6">
    <source>
        <dbReference type="Proteomes" id="UP000730481"/>
    </source>
</evidence>
<dbReference type="InterPro" id="IPR035994">
    <property type="entry name" value="Nucleoside_phosphorylase_sf"/>
</dbReference>
<feature type="compositionally biased region" description="Low complexity" evidence="2">
    <location>
        <begin position="1598"/>
        <end position="1614"/>
    </location>
</feature>
<dbReference type="Gene3D" id="3.40.50.300">
    <property type="entry name" value="P-loop containing nucleotide triphosphate hydrolases"/>
    <property type="match status" value="1"/>
</dbReference>
<dbReference type="PANTHER" id="PTHR46082:SF11">
    <property type="entry name" value="AAA+ ATPASE DOMAIN-CONTAINING PROTEIN-RELATED"/>
    <property type="match status" value="1"/>
</dbReference>
<dbReference type="Pfam" id="PF01048">
    <property type="entry name" value="PNP_UDP_1"/>
    <property type="match status" value="2"/>
</dbReference>
<dbReference type="InterPro" id="IPR053137">
    <property type="entry name" value="NLR-like"/>
</dbReference>
<feature type="compositionally biased region" description="Polar residues" evidence="2">
    <location>
        <begin position="1618"/>
        <end position="1634"/>
    </location>
</feature>
<comment type="caution">
    <text evidence="5">The sequence shown here is derived from an EMBL/GenBank/DDBJ whole genome shotgun (WGS) entry which is preliminary data.</text>
</comment>
<feature type="compositionally biased region" description="Basic residues" evidence="2">
    <location>
        <begin position="1963"/>
        <end position="1972"/>
    </location>
</feature>
<name>A0A9P5AAY7_9HYPO</name>
<feature type="region of interest" description="Disordered" evidence="2">
    <location>
        <begin position="832"/>
        <end position="861"/>
    </location>
</feature>
<dbReference type="SUPFAM" id="SSF52540">
    <property type="entry name" value="P-loop containing nucleoside triphosphate hydrolases"/>
    <property type="match status" value="1"/>
</dbReference>
<feature type="region of interest" description="Disordered" evidence="2">
    <location>
        <begin position="1948"/>
        <end position="1972"/>
    </location>
</feature>
<protein>
    <submittedName>
        <fullName evidence="5">Ankyrin 3</fullName>
    </submittedName>
</protein>
<dbReference type="InterPro" id="IPR056884">
    <property type="entry name" value="NPHP3-like_N"/>
</dbReference>
<dbReference type="GO" id="GO:0009116">
    <property type="term" value="P:nucleoside metabolic process"/>
    <property type="evidence" value="ECO:0007669"/>
    <property type="project" value="InterPro"/>
</dbReference>
<dbReference type="EMBL" id="PVQB02000576">
    <property type="protein sequence ID" value="KAF4335283.1"/>
    <property type="molecule type" value="Genomic_DNA"/>
</dbReference>
<organism evidence="5 6">
    <name type="scientific">Fusarium beomiforme</name>
    <dbReference type="NCBI Taxonomy" id="44412"/>
    <lineage>
        <taxon>Eukaryota</taxon>
        <taxon>Fungi</taxon>
        <taxon>Dikarya</taxon>
        <taxon>Ascomycota</taxon>
        <taxon>Pezizomycotina</taxon>
        <taxon>Sordariomycetes</taxon>
        <taxon>Hypocreomycetidae</taxon>
        <taxon>Hypocreales</taxon>
        <taxon>Nectriaceae</taxon>
        <taxon>Fusarium</taxon>
        <taxon>Fusarium burgessii species complex</taxon>
    </lineage>
</organism>
<proteinExistence type="predicted"/>
<dbReference type="GO" id="GO:0003824">
    <property type="term" value="F:catalytic activity"/>
    <property type="evidence" value="ECO:0007669"/>
    <property type="project" value="InterPro"/>
</dbReference>
<dbReference type="PANTHER" id="PTHR46082">
    <property type="entry name" value="ATP/GTP-BINDING PROTEIN-RELATED"/>
    <property type="match status" value="1"/>
</dbReference>
<evidence type="ECO:0000256" key="1">
    <source>
        <dbReference type="ARBA" id="ARBA00022737"/>
    </source>
</evidence>
<evidence type="ECO:0000259" key="4">
    <source>
        <dbReference type="Pfam" id="PF24883"/>
    </source>
</evidence>
<dbReference type="OrthoDB" id="1577640at2759"/>
<keyword evidence="1" id="KW-0677">Repeat</keyword>
<gene>
    <name evidence="5" type="ORF">FBEOM_10858</name>
</gene>
<evidence type="ECO:0000313" key="5">
    <source>
        <dbReference type="EMBL" id="KAF4335283.1"/>
    </source>
</evidence>
<feature type="region of interest" description="Disordered" evidence="2">
    <location>
        <begin position="1"/>
        <end position="32"/>
    </location>
</feature>
<dbReference type="SUPFAM" id="SSF53167">
    <property type="entry name" value="Purine and uridine phosphorylases"/>
    <property type="match status" value="2"/>
</dbReference>
<dbReference type="InterPro" id="IPR027417">
    <property type="entry name" value="P-loop_NTPase"/>
</dbReference>
<dbReference type="Pfam" id="PF24883">
    <property type="entry name" value="NPHP3_N"/>
    <property type="match status" value="1"/>
</dbReference>
<dbReference type="Gene3D" id="3.40.50.1580">
    <property type="entry name" value="Nucleoside phosphorylase domain"/>
    <property type="match status" value="2"/>
</dbReference>
<sequence>MERRRLSYDDGGALPHHSKRRRTGFDGLGPNEDDPINDRYTVAWVCALHIEMAAARAMLDEEHVHYPRQANDTNSYALGSIQGHNVVIACLPADQYGTNSAASVMSNTIRTFPNIKIGLMVGIGGGVPLKADIRLGDIVVGVRVMQYDLGKQYSGRLQRTGAHKIPDSSIRTVISNLRSRHELSGSRIPSILSEKMSKYPAYSRPHEPDRLFLSSYHHVDSISSCDECDQSKLETRKMRLSTDPVIYYGGIGSANTVMKDSTIRDEIARDLDVMCFEMEAAGLMDMMPCLPIRGICDYSDSHKAKGWQRYAAATAAAYAYEFLEVWKGDSQSFNRDRTQPQNEHCMASDRHKMILESLNFEKIDGRKLIIKAADSKTCRWFLKHPDYLSWADPRQLSQHYGILWIRGKPGAGKSTIMKYIYLESKKKDRKNQRLTASFFFNAQGEMLEKTVAGMYRSLLLQLFQGFPDLECVLDDPELLPQNHTGCPSLSVLKDLFRAAVAKLGQRSFTCFIDGLDECDEQQVMDLVEYFEGLAGQYAEEGVKLRICFSSRHTPYGDIRRGICVILEDQIGHENDLESYISTHLRIRDHSLLKDLQNRMLEKAAGVFLWVVLVVDILNQENRRGRMSIKWTLEQVPSGLSDLWKDLLKTNTANIEELKLSFITRAAKFEDLRHEQSQDAVAISEIVPLTDSGYASTACVVVNRQKLIEAHADDAATEYSVTSGTDFPEKKQYISKLVDHLATKTRIVKADKKTQSRVSAILPDLLKAFALRIGGQDATSIHRKAMALIYKHRGEITEAFNAVGYQGDEDIEEDSTNSDAVGWQDRMDLLWGNREPQSLGEPPDETRARSSARSSDTSGCLDEPSTRLLAYEETILNTVAFNWLLDRLQKELLLIPTEPWTMQKICETILSAFPPARRISTKAQPPTYHATFELEWDVFDFFRTQGYDGLPQNIFEGVIALTGCCPDAQATTCAQYLLQTWPSTSGELIEMIKNALTRGQGYLIENKLLDGTTLSVQIRDSKFLADVHGIEATIAEIGEQLAWLGAALRAPTEDTGLAYCTPHITIDSTPFQFGNQPSERIAFLIWFTTEKVTEAPTENGQCWQALFKNPFIVRGYPILRRAEGGTGLEAPLEIMAGLAQAHQIYHSDNKIYIKGFSTMLIPTRRCGDIICWHLLQEDGDGRISHLAARSNQYDHTGGLEALENSRHVLGWCLEAEHFTGSNQWSYSRLIHTMLPNPGPSGALFGRHVERGRAIAKQLTYFKGVKDTPSVLAYDGYVRRLQTLESQFVLFWDETDKRGWLLNGTSALLHAVESFLTEGSQDGSRGAFLFKGDDYKDLSEAHRTLSALEILNDEKYQRLPLYREGYSHTILKSQIEELCGVLEHFIDIQLFVMKDYATKAQPRKDLEGWDFKDLVTNHNTINSRVAAVNSCGKGWVDFVRDLKAVTLFGRCFGDLIRPSTQRQQTCSKWASLPTGRYYIAACVSDLTKVVESHGIYSDGHIRLSKTLFWHTPRPGSEFCQCRQSGQDASDQADCEPVQACFPLHLAQKVQPRKTRFALAHGKGALIFGQNSEFPWIWGNLNDPQECQLNELIFPTESVDVSSKSSKDSGIGSSVSRSDLESQTSARSMRNSSLTEPSTKRRTNSTSTATAPSLPRKAHIRNRYRVGIICALPKELMAVRALLDETHVGLKNNKDDYNKYALGRIGPHNVVATCLPEYGTNSAARVAGDMKRSFPLRFCLLVGIGGGVPSAQYDIRLGDVVVGESVIQYDLGKETDKEGFQRKYQPLQTPPLFLKSVLSSLRGDPDLLSNPLDPYLDTIRRKETMSNYRHPGIDRDILFESCTNCSSSPEPCRLPRMCQRRQTPVAKIHYGIIASGNKVIGNATLRDQKAAELKAICFEMEAAGVVNTMPCLVIRGISDYCDGKKNDEWQEYAAATAAAYAKLFLISVDEHEGDSHSDTDYSPPSRAKRRRLETE</sequence>
<accession>A0A9P5AAY7</accession>
<feature type="domain" description="Nephrocystin 3-like N-terminal" evidence="4">
    <location>
        <begin position="377"/>
        <end position="551"/>
    </location>
</feature>
<dbReference type="CDD" id="cd09008">
    <property type="entry name" value="MTAN"/>
    <property type="match status" value="1"/>
</dbReference>
<feature type="domain" description="Nucleoside phosphorylase" evidence="3">
    <location>
        <begin position="43"/>
        <end position="301"/>
    </location>
</feature>
<reference evidence="5" key="2">
    <citation type="submission" date="2020-02" db="EMBL/GenBank/DDBJ databases">
        <title>Identification and distribution of gene clusters putatively required for synthesis of sphingolipid metabolism inhibitors in phylogenetically diverse species of the filamentous fungus Fusarium.</title>
        <authorList>
            <person name="Kim H.-S."/>
            <person name="Busman M."/>
            <person name="Brown D.W."/>
            <person name="Divon H."/>
            <person name="Uhlig S."/>
            <person name="Proctor R.H."/>
        </authorList>
    </citation>
    <scope>NUCLEOTIDE SEQUENCE</scope>
    <source>
        <strain evidence="5">NRRL 25174</strain>
    </source>
</reference>
<feature type="domain" description="Nucleoside phosphorylase" evidence="3">
    <location>
        <begin position="1662"/>
        <end position="1936"/>
    </location>
</feature>
<evidence type="ECO:0000259" key="3">
    <source>
        <dbReference type="Pfam" id="PF01048"/>
    </source>
</evidence>
<reference evidence="5" key="1">
    <citation type="journal article" date="2017" name="Mycologia">
        <title>Fusarium algeriense, sp. nov., a novel toxigenic crown rot pathogen of durum wheat from Algeria is nested in the Fusarium burgessii species complex.</title>
        <authorList>
            <person name="Laraba I."/>
            <person name="Keddad A."/>
            <person name="Boureghda H."/>
            <person name="Abdallah N."/>
            <person name="Vaughan M.M."/>
            <person name="Proctor R.H."/>
            <person name="Busman M."/>
            <person name="O'Donnell K."/>
        </authorList>
    </citation>
    <scope>NUCLEOTIDE SEQUENCE</scope>
    <source>
        <strain evidence="5">NRRL 25174</strain>
    </source>
</reference>
<keyword evidence="6" id="KW-1185">Reference proteome</keyword>
<dbReference type="InterPro" id="IPR000845">
    <property type="entry name" value="Nucleoside_phosphorylase_d"/>
</dbReference>